<dbReference type="PANTHER" id="PTHR28603:SF1">
    <property type="entry name" value="TRANSMEMBRANE PROTEIN 243"/>
    <property type="match status" value="1"/>
</dbReference>
<reference evidence="2" key="1">
    <citation type="submission" date="2021-02" db="EMBL/GenBank/DDBJ databases">
        <authorList>
            <person name="Nowell W R."/>
        </authorList>
    </citation>
    <scope>NUCLEOTIDE SEQUENCE</scope>
</reference>
<keyword evidence="1" id="KW-0472">Membrane</keyword>
<dbReference type="EMBL" id="CAJNOJ010000066">
    <property type="protein sequence ID" value="CAF1015325.1"/>
    <property type="molecule type" value="Genomic_DNA"/>
</dbReference>
<feature type="transmembrane region" description="Helical" evidence="1">
    <location>
        <begin position="109"/>
        <end position="128"/>
    </location>
</feature>
<evidence type="ECO:0000313" key="2">
    <source>
        <dbReference type="EMBL" id="CAF1015325.1"/>
    </source>
</evidence>
<comment type="caution">
    <text evidence="2">The sequence shown here is derived from an EMBL/GenBank/DDBJ whole genome shotgun (WGS) entry which is preliminary data.</text>
</comment>
<gene>
    <name evidence="2" type="ORF">EDS130_LOCUS15604</name>
</gene>
<protein>
    <submittedName>
        <fullName evidence="2">Uncharacterized protein</fullName>
    </submittedName>
</protein>
<evidence type="ECO:0000256" key="1">
    <source>
        <dbReference type="SAM" id="Phobius"/>
    </source>
</evidence>
<evidence type="ECO:0000313" key="3">
    <source>
        <dbReference type="Proteomes" id="UP000663852"/>
    </source>
</evidence>
<accession>A0A814HX91</accession>
<organism evidence="2 3">
    <name type="scientific">Adineta ricciae</name>
    <name type="common">Rotifer</name>
    <dbReference type="NCBI Taxonomy" id="249248"/>
    <lineage>
        <taxon>Eukaryota</taxon>
        <taxon>Metazoa</taxon>
        <taxon>Spiralia</taxon>
        <taxon>Gnathifera</taxon>
        <taxon>Rotifera</taxon>
        <taxon>Eurotatoria</taxon>
        <taxon>Bdelloidea</taxon>
        <taxon>Adinetida</taxon>
        <taxon>Adinetidae</taxon>
        <taxon>Adineta</taxon>
    </lineage>
</organism>
<dbReference type="Pfam" id="PF10856">
    <property type="entry name" value="DUF2678"/>
    <property type="match status" value="1"/>
</dbReference>
<dbReference type="Proteomes" id="UP000663852">
    <property type="component" value="Unassembled WGS sequence"/>
</dbReference>
<keyword evidence="1" id="KW-0812">Transmembrane</keyword>
<dbReference type="PANTHER" id="PTHR28603">
    <property type="entry name" value="TRANSMEMBRANE PROTEIN 243"/>
    <property type="match status" value="1"/>
</dbReference>
<proteinExistence type="predicted"/>
<feature type="transmembrane region" description="Helical" evidence="1">
    <location>
        <begin position="46"/>
        <end position="69"/>
    </location>
</feature>
<keyword evidence="1" id="KW-1133">Transmembrane helix</keyword>
<dbReference type="OrthoDB" id="17800at2759"/>
<sequence length="133" mass="15330">MRILDVLLVRNDLSSSRASYIHGYELGYTDLTDHPLFGETKSRDRISFIIITVVTTAFVLTTFGSIFFFNHIKPTFICLSICLILLLASHLCLAFWYRSGDLEPRFRNMLYFNTGVIILFCICANIIISERYT</sequence>
<feature type="transmembrane region" description="Helical" evidence="1">
    <location>
        <begin position="76"/>
        <end position="97"/>
    </location>
</feature>
<dbReference type="AlphaFoldDB" id="A0A814HX91"/>
<dbReference type="InterPro" id="IPR022564">
    <property type="entry name" value="DUF2678"/>
</dbReference>
<name>A0A814HX91_ADIRI</name>